<dbReference type="InterPro" id="IPR050535">
    <property type="entry name" value="DNA_Repair-Maintenance_Comp"/>
</dbReference>
<feature type="compositionally biased region" description="Basic and acidic residues" evidence="8">
    <location>
        <begin position="447"/>
        <end position="463"/>
    </location>
</feature>
<reference evidence="11 12" key="1">
    <citation type="submission" date="2017-10" db="EMBL/GenBank/DDBJ databases">
        <title>Draft genome sequences of strains TRE 1, TRE 9, TRE H and TRI 7, isolated from tamarins, belonging to four potential novel Bifidobacterium species.</title>
        <authorList>
            <person name="Mattarelli P."/>
            <person name="Modesto M."/>
            <person name="Puglisi E."/>
            <person name="Morelli L."/>
            <person name="Spezio C."/>
            <person name="Bonetti A."/>
            <person name="Sandri C."/>
        </authorList>
    </citation>
    <scope>NUCLEOTIDE SEQUENCE [LARGE SCALE GENOMIC DNA]</scope>
    <source>
        <strain evidence="12">TRE1</strain>
    </source>
</reference>
<evidence type="ECO:0000259" key="9">
    <source>
        <dbReference type="Pfam" id="PF00149"/>
    </source>
</evidence>
<comment type="function">
    <text evidence="7">SbcCD cleaves DNA hairpin structures. These structures can inhibit DNA replication and are intermediates in certain DNA recombination reactions. The complex acts as a 3'-&gt;5' double strand exonuclease that can open hairpins. It also has a 5' single-strand endonuclease activity.</text>
</comment>
<evidence type="ECO:0000256" key="8">
    <source>
        <dbReference type="SAM" id="MobiDB-lite"/>
    </source>
</evidence>
<protein>
    <recommendedName>
        <fullName evidence="3 7">Nuclease SbcCD subunit D</fullName>
    </recommendedName>
</protein>
<evidence type="ECO:0000256" key="3">
    <source>
        <dbReference type="ARBA" id="ARBA00013365"/>
    </source>
</evidence>
<organism evidence="11 12">
    <name type="scientific">Bifidobacterium primatium</name>
    <dbReference type="NCBI Taxonomy" id="2045438"/>
    <lineage>
        <taxon>Bacteria</taxon>
        <taxon>Bacillati</taxon>
        <taxon>Actinomycetota</taxon>
        <taxon>Actinomycetes</taxon>
        <taxon>Bifidobacteriales</taxon>
        <taxon>Bifidobacteriaceae</taxon>
        <taxon>Bifidobacterium</taxon>
    </lineage>
</organism>
<keyword evidence="6 7" id="KW-0269">Exonuclease</keyword>
<sequence length="486" mass="52043">MRILHTSDWHIGRRFKGVDLAEYQRRALNWLIDVVRREHVDVVCVSGDVYDSPMPSAASVDILDDALTRLSSIVDDAGRPAVDVIVTPGNHDSARKLGFGAHMMRDNVHLRCSIDDIATPVVVTRPRTASPAAADGAPGENGVGGRRGSTAVETLAVYAVPYLDPDIARPTLRAMLTDAHADAASILRSHEGVMGAAMSLIRADIARRRASNPRMRTVMMAHAFVSGANPSDSERSIAVGGVDSVPAAMFAGSGLDYLALGHLHRAQKVTIPQDGRGAGGAGRTPVARYSGSLLAYSFSEGCVPPREGNGKGVVIVDMDDNHADAAEPSIRTLDVESGEPPLVQLRGTPDELLGPLAERHARDWVSVTVVCDAYPHGMYQKIDAAYDHALEKRFDIRRRSRTDGGDRAMANLHEAHSEIDVLKDFVRYTLHRDPTVDETAVLRQAVERTLGETDDGPVKDSAEKSSAAKGSATKTAAGKPAGKGRD</sequence>
<evidence type="ECO:0000256" key="2">
    <source>
        <dbReference type="ARBA" id="ARBA00011322"/>
    </source>
</evidence>
<dbReference type="GO" id="GO:0004519">
    <property type="term" value="F:endonuclease activity"/>
    <property type="evidence" value="ECO:0007669"/>
    <property type="project" value="UniProtKB-KW"/>
</dbReference>
<keyword evidence="7" id="KW-0233">DNA recombination</keyword>
<evidence type="ECO:0000259" key="10">
    <source>
        <dbReference type="Pfam" id="PF12320"/>
    </source>
</evidence>
<keyword evidence="7" id="KW-0255">Endonuclease</keyword>
<dbReference type="Gene3D" id="3.60.21.10">
    <property type="match status" value="1"/>
</dbReference>
<feature type="region of interest" description="Disordered" evidence="8">
    <location>
        <begin position="128"/>
        <end position="147"/>
    </location>
</feature>
<accession>A0A2M9H8V1</accession>
<comment type="similarity">
    <text evidence="1 7">Belongs to the SbcD family.</text>
</comment>
<dbReference type="InterPro" id="IPR004593">
    <property type="entry name" value="SbcD"/>
</dbReference>
<evidence type="ECO:0000313" key="11">
    <source>
        <dbReference type="EMBL" id="PJM73240.1"/>
    </source>
</evidence>
<evidence type="ECO:0000313" key="12">
    <source>
        <dbReference type="Proteomes" id="UP000229095"/>
    </source>
</evidence>
<comment type="subunit">
    <text evidence="2 7">Heterodimer of SbcC and SbcD.</text>
</comment>
<name>A0A2M9H8V1_9BIFI</name>
<keyword evidence="12" id="KW-1185">Reference proteome</keyword>
<evidence type="ECO:0000256" key="5">
    <source>
        <dbReference type="ARBA" id="ARBA00022801"/>
    </source>
</evidence>
<evidence type="ECO:0000256" key="4">
    <source>
        <dbReference type="ARBA" id="ARBA00022722"/>
    </source>
</evidence>
<feature type="domain" description="Calcineurin-like phosphoesterase" evidence="9">
    <location>
        <begin position="1"/>
        <end position="103"/>
    </location>
</feature>
<dbReference type="Pfam" id="PF00149">
    <property type="entry name" value="Metallophos"/>
    <property type="match status" value="1"/>
</dbReference>
<dbReference type="PANTHER" id="PTHR30337">
    <property type="entry name" value="COMPONENT OF ATP-DEPENDENT DSDNA EXONUCLEASE"/>
    <property type="match status" value="1"/>
</dbReference>
<keyword evidence="7" id="KW-0235">DNA replication</keyword>
<proteinExistence type="inferred from homology"/>
<gene>
    <name evidence="7" type="primary">sbcD</name>
    <name evidence="11" type="ORF">CS006_04100</name>
</gene>
<dbReference type="SUPFAM" id="SSF56300">
    <property type="entry name" value="Metallo-dependent phosphatases"/>
    <property type="match status" value="1"/>
</dbReference>
<feature type="compositionally biased region" description="Low complexity" evidence="8">
    <location>
        <begin position="464"/>
        <end position="480"/>
    </location>
</feature>
<dbReference type="GO" id="GO:0006260">
    <property type="term" value="P:DNA replication"/>
    <property type="evidence" value="ECO:0007669"/>
    <property type="project" value="UniProtKB-KW"/>
</dbReference>
<dbReference type="AlphaFoldDB" id="A0A2M9H8V1"/>
<feature type="domain" description="Nuclease SbcCD subunit D C-terminal" evidence="10">
    <location>
        <begin position="341"/>
        <end position="426"/>
    </location>
</feature>
<dbReference type="InterPro" id="IPR004843">
    <property type="entry name" value="Calcineurin-like_PHP"/>
</dbReference>
<dbReference type="InterPro" id="IPR026843">
    <property type="entry name" value="SbcD_C"/>
</dbReference>
<evidence type="ECO:0000256" key="6">
    <source>
        <dbReference type="ARBA" id="ARBA00022839"/>
    </source>
</evidence>
<dbReference type="InterPro" id="IPR029052">
    <property type="entry name" value="Metallo-depent_PP-like"/>
</dbReference>
<dbReference type="NCBIfam" id="TIGR00619">
    <property type="entry name" value="sbcd"/>
    <property type="match status" value="1"/>
</dbReference>
<keyword evidence="5 7" id="KW-0378">Hydrolase</keyword>
<evidence type="ECO:0000256" key="7">
    <source>
        <dbReference type="RuleBase" id="RU363069"/>
    </source>
</evidence>
<dbReference type="PANTHER" id="PTHR30337:SF0">
    <property type="entry name" value="NUCLEASE SBCCD SUBUNIT D"/>
    <property type="match status" value="1"/>
</dbReference>
<dbReference type="InterPro" id="IPR041796">
    <property type="entry name" value="Mre11_N"/>
</dbReference>
<dbReference type="OrthoDB" id="9773856at2"/>
<dbReference type="GO" id="GO:0008408">
    <property type="term" value="F:3'-5' exonuclease activity"/>
    <property type="evidence" value="ECO:0007669"/>
    <property type="project" value="InterPro"/>
</dbReference>
<dbReference type="Pfam" id="PF12320">
    <property type="entry name" value="SbcD_C"/>
    <property type="match status" value="1"/>
</dbReference>
<comment type="caution">
    <text evidence="11">The sequence shown here is derived from an EMBL/GenBank/DDBJ whole genome shotgun (WGS) entry which is preliminary data.</text>
</comment>
<keyword evidence="4 7" id="KW-0540">Nuclease</keyword>
<dbReference type="Proteomes" id="UP000229095">
    <property type="component" value="Unassembled WGS sequence"/>
</dbReference>
<dbReference type="EMBL" id="PEBI01000002">
    <property type="protein sequence ID" value="PJM73240.1"/>
    <property type="molecule type" value="Genomic_DNA"/>
</dbReference>
<feature type="region of interest" description="Disordered" evidence="8">
    <location>
        <begin position="447"/>
        <end position="486"/>
    </location>
</feature>
<dbReference type="RefSeq" id="WP_100510532.1">
    <property type="nucleotide sequence ID" value="NZ_PEBI01000002.1"/>
</dbReference>
<dbReference type="GO" id="GO:0006310">
    <property type="term" value="P:DNA recombination"/>
    <property type="evidence" value="ECO:0007669"/>
    <property type="project" value="UniProtKB-KW"/>
</dbReference>
<dbReference type="CDD" id="cd00840">
    <property type="entry name" value="MPP_Mre11_N"/>
    <property type="match status" value="1"/>
</dbReference>
<evidence type="ECO:0000256" key="1">
    <source>
        <dbReference type="ARBA" id="ARBA00010555"/>
    </source>
</evidence>